<comment type="caution">
    <text evidence="1">The sequence shown here is derived from an EMBL/GenBank/DDBJ whole genome shotgun (WGS) entry which is preliminary data.</text>
</comment>
<dbReference type="OrthoDB" id="5347221at2"/>
<dbReference type="EMBL" id="PDKO01000006">
    <property type="protein sequence ID" value="RXJ62803.1"/>
    <property type="molecule type" value="Genomic_DNA"/>
</dbReference>
<gene>
    <name evidence="1" type="ORF">CRV06_08185</name>
</gene>
<reference evidence="1 2" key="1">
    <citation type="submission" date="2017-10" db="EMBL/GenBank/DDBJ databases">
        <title>Genomics of the genus Arcobacter.</title>
        <authorList>
            <person name="Perez-Cataluna A."/>
            <person name="Figueras M.J."/>
        </authorList>
    </citation>
    <scope>NUCLEOTIDE SEQUENCE [LARGE SCALE GENOMIC DNA]</scope>
    <source>
        <strain evidence="1 2">DSM 24636</strain>
    </source>
</reference>
<keyword evidence="2" id="KW-1185">Reference proteome</keyword>
<dbReference type="STRING" id="877500.GCA_000935065_01911"/>
<accession>A0A4Q0XZQ6</accession>
<protein>
    <submittedName>
        <fullName evidence="1">Uncharacterized protein</fullName>
    </submittedName>
</protein>
<dbReference type="Gene3D" id="1.25.40.10">
    <property type="entry name" value="Tetratricopeptide repeat domain"/>
    <property type="match status" value="1"/>
</dbReference>
<organism evidence="1 2">
    <name type="scientific">Halarcobacter anaerophilus</name>
    <dbReference type="NCBI Taxonomy" id="877500"/>
    <lineage>
        <taxon>Bacteria</taxon>
        <taxon>Pseudomonadati</taxon>
        <taxon>Campylobacterota</taxon>
        <taxon>Epsilonproteobacteria</taxon>
        <taxon>Campylobacterales</taxon>
        <taxon>Arcobacteraceae</taxon>
        <taxon>Halarcobacter</taxon>
    </lineage>
</organism>
<dbReference type="InterPro" id="IPR011990">
    <property type="entry name" value="TPR-like_helical_dom_sf"/>
</dbReference>
<proteinExistence type="predicted"/>
<evidence type="ECO:0000313" key="1">
    <source>
        <dbReference type="EMBL" id="RXJ62803.1"/>
    </source>
</evidence>
<dbReference type="AlphaFoldDB" id="A0A4Q0XZQ6"/>
<evidence type="ECO:0000313" key="2">
    <source>
        <dbReference type="Proteomes" id="UP000290191"/>
    </source>
</evidence>
<dbReference type="Proteomes" id="UP000290191">
    <property type="component" value="Unassembled WGS sequence"/>
</dbReference>
<sequence>MKFLISLFLLISFLEAKKDFYFSFINSSGNQISEEKKQEIADGFEIINHARKISKEGKVDEAFSQIEAFKRVNKINLLESDLIILYAELSLKKKSKRLILQSAKELENAINDSKIHEEDLARAYMVLIELKLNINKADDAIYFANIIINNFDNPVIKAYGKIYLAKIYKYQRDYTKAINVLYKILTETTDMLVATLVADELFDVYILDGQREKAYDLISKVLKKNIDYYSQDSFLALEKVDKLTKVGMPEFAVEILQELLKITDKPSAIEDFKYKLANTYMDMYDGTDKYLLKAKELYKDIINDYPRGIYFEKSKMYLDEIIMRQGLVEPAVLATKYQSSESMQQKVLLQELLNNKIKKKYELILKSKRIYRKISNSIAQRFGYESIEAIFDEVNIDLIKSYLKTGKCFLLDDALKTAREETFELLIKDPKTKDDFFECLIEVPSQKSYSQVVNTFNNDRDPNIYLYLERMALALKRYDDAQNFSSKVDMVDDKKVLSKEFLYRFLILHEKNDAAALDRYFDYANKNPKYIEDNLTNPVIIDFYYNYYLYLVKKDLKTQAEDILKKLYTKQKELNAYVYSPFVELELAKVEQTNNNNQRALELLLDALDYSRRIKPNDLAQTYYEIIKLYESFDNSIKRDEFINKCKEIEGTKDSLYKKMCDEM</sequence>
<dbReference type="SUPFAM" id="SSF81901">
    <property type="entry name" value="HCP-like"/>
    <property type="match status" value="1"/>
</dbReference>
<dbReference type="RefSeq" id="WP_129082087.1">
    <property type="nucleotide sequence ID" value="NZ_CP041070.1"/>
</dbReference>
<name>A0A4Q0XZQ6_9BACT</name>